<dbReference type="EMBL" id="JBANRG010000014">
    <property type="protein sequence ID" value="KAK7460871.1"/>
    <property type="molecule type" value="Genomic_DNA"/>
</dbReference>
<feature type="compositionally biased region" description="Basic and acidic residues" evidence="1">
    <location>
        <begin position="14"/>
        <end position="31"/>
    </location>
</feature>
<gene>
    <name evidence="2" type="ORF">VKT23_008801</name>
</gene>
<protein>
    <submittedName>
        <fullName evidence="2">Uncharacterized protein</fullName>
    </submittedName>
</protein>
<sequence length="183" mass="20708">MSRTTVSQNGENLDLEKRELSGSTSHDEHSSSEAVGEAATVRDSSLGTFYQSKVNLHRGFLRNLFLPLDKEYMNAVHRDAEGVIYEDGGEEERKIKRKIDNRILPLIILSFVFNQFDRTNTGNAHVIPEFNENFVSACCSRINETDGWNHYIPQGITDNNKWTLALSIFYVGYCLLEMPANGS</sequence>
<dbReference type="Proteomes" id="UP001498398">
    <property type="component" value="Unassembled WGS sequence"/>
</dbReference>
<accession>A0ABR1JKW5</accession>
<reference evidence="2 3" key="1">
    <citation type="submission" date="2024-01" db="EMBL/GenBank/DDBJ databases">
        <title>A draft genome for the cacao thread blight pathogen Marasmiellus scandens.</title>
        <authorList>
            <person name="Baruah I.K."/>
            <person name="Leung J."/>
            <person name="Bukari Y."/>
            <person name="Amoako-Attah I."/>
            <person name="Meinhardt L.W."/>
            <person name="Bailey B.A."/>
            <person name="Cohen S.P."/>
        </authorList>
    </citation>
    <scope>NUCLEOTIDE SEQUENCE [LARGE SCALE GENOMIC DNA]</scope>
    <source>
        <strain evidence="2 3">GH-19</strain>
    </source>
</reference>
<evidence type="ECO:0000256" key="1">
    <source>
        <dbReference type="SAM" id="MobiDB-lite"/>
    </source>
</evidence>
<keyword evidence="3" id="KW-1185">Reference proteome</keyword>
<name>A0ABR1JKW5_9AGAR</name>
<feature type="compositionally biased region" description="Polar residues" evidence="1">
    <location>
        <begin position="1"/>
        <end position="11"/>
    </location>
</feature>
<evidence type="ECO:0000313" key="3">
    <source>
        <dbReference type="Proteomes" id="UP001498398"/>
    </source>
</evidence>
<organism evidence="2 3">
    <name type="scientific">Marasmiellus scandens</name>
    <dbReference type="NCBI Taxonomy" id="2682957"/>
    <lineage>
        <taxon>Eukaryota</taxon>
        <taxon>Fungi</taxon>
        <taxon>Dikarya</taxon>
        <taxon>Basidiomycota</taxon>
        <taxon>Agaricomycotina</taxon>
        <taxon>Agaricomycetes</taxon>
        <taxon>Agaricomycetidae</taxon>
        <taxon>Agaricales</taxon>
        <taxon>Marasmiineae</taxon>
        <taxon>Omphalotaceae</taxon>
        <taxon>Marasmiellus</taxon>
    </lineage>
</organism>
<feature type="region of interest" description="Disordered" evidence="1">
    <location>
        <begin position="1"/>
        <end position="38"/>
    </location>
</feature>
<comment type="caution">
    <text evidence="2">The sequence shown here is derived from an EMBL/GenBank/DDBJ whole genome shotgun (WGS) entry which is preliminary data.</text>
</comment>
<evidence type="ECO:0000313" key="2">
    <source>
        <dbReference type="EMBL" id="KAK7460871.1"/>
    </source>
</evidence>
<proteinExistence type="predicted"/>